<reference evidence="2 4" key="1">
    <citation type="journal article" date="2020" name="Stud. Mycol.">
        <title>101 Dothideomycetes genomes: a test case for predicting lifestyles and emergence of pathogens.</title>
        <authorList>
            <person name="Haridas S."/>
            <person name="Albert R."/>
            <person name="Binder M."/>
            <person name="Bloem J."/>
            <person name="Labutti K."/>
            <person name="Salamov A."/>
            <person name="Andreopoulos B."/>
            <person name="Baker S."/>
            <person name="Barry K."/>
            <person name="Bills G."/>
            <person name="Bluhm B."/>
            <person name="Cannon C."/>
            <person name="Castanera R."/>
            <person name="Culley D."/>
            <person name="Daum C."/>
            <person name="Ezra D."/>
            <person name="Gonzalez J."/>
            <person name="Henrissat B."/>
            <person name="Kuo A."/>
            <person name="Liang C."/>
            <person name="Lipzen A."/>
            <person name="Lutzoni F."/>
            <person name="Magnuson J."/>
            <person name="Mondo S."/>
            <person name="Nolan M."/>
            <person name="Ohm R."/>
            <person name="Pangilinan J."/>
            <person name="Park H.-J."/>
            <person name="Ramirez L."/>
            <person name="Alfaro M."/>
            <person name="Sun H."/>
            <person name="Tritt A."/>
            <person name="Yoshinaga Y."/>
            <person name="Zwiers L.-H."/>
            <person name="Turgeon B."/>
            <person name="Goodwin S."/>
            <person name="Spatafora J."/>
            <person name="Crous P."/>
            <person name="Grigoriev I."/>
        </authorList>
    </citation>
    <scope>NUCLEOTIDE SEQUENCE</scope>
    <source>
        <strain evidence="2 4">CBS 304.34</strain>
    </source>
</reference>
<protein>
    <submittedName>
        <fullName evidence="2 4">Uncharacterized protein</fullName>
    </submittedName>
</protein>
<proteinExistence type="predicted"/>
<sequence length="272" mass="30351">MAPEDSNMAWITWSQNPFPGGENGPVFQFFQKLVTAGDLHVNNCYLPGARDHRAVYELAHIATMTASNPNPRDRYNGLQDYDVIEYASQNALVDAITRYTFTQPVTPLMSHAFAEYVENLHEEEYPSDRLETILARYGINAWAPDELEDEEPYWEQYPPQIHPTIREGTLVPNYLLRDPETGAFRQDEGYTYARWGGDGWVILPTPAGVVEATAAGMAEAAPDGMAEVNDVGVGEATAVGRDEATRAGAQEEEEESEDLNELLTTDVNYRDV</sequence>
<evidence type="ECO:0000313" key="2">
    <source>
        <dbReference type="EMBL" id="KAF2815644.1"/>
    </source>
</evidence>
<feature type="region of interest" description="Disordered" evidence="1">
    <location>
        <begin position="237"/>
        <end position="272"/>
    </location>
</feature>
<organism evidence="2">
    <name type="scientific">Mytilinidion resinicola</name>
    <dbReference type="NCBI Taxonomy" id="574789"/>
    <lineage>
        <taxon>Eukaryota</taxon>
        <taxon>Fungi</taxon>
        <taxon>Dikarya</taxon>
        <taxon>Ascomycota</taxon>
        <taxon>Pezizomycotina</taxon>
        <taxon>Dothideomycetes</taxon>
        <taxon>Pleosporomycetidae</taxon>
        <taxon>Mytilinidiales</taxon>
        <taxon>Mytilinidiaceae</taxon>
        <taxon>Mytilinidion</taxon>
    </lineage>
</organism>
<reference evidence="4" key="3">
    <citation type="submission" date="2025-04" db="UniProtKB">
        <authorList>
            <consortium name="RefSeq"/>
        </authorList>
    </citation>
    <scope>IDENTIFICATION</scope>
    <source>
        <strain evidence="4">CBS 304.34</strain>
    </source>
</reference>
<dbReference type="GeneID" id="54459618"/>
<keyword evidence="3" id="KW-1185">Reference proteome</keyword>
<evidence type="ECO:0000256" key="1">
    <source>
        <dbReference type="SAM" id="MobiDB-lite"/>
    </source>
</evidence>
<name>A0A6A6Z5S1_9PEZI</name>
<dbReference type="EMBL" id="MU003693">
    <property type="protein sequence ID" value="KAF2815644.1"/>
    <property type="molecule type" value="Genomic_DNA"/>
</dbReference>
<evidence type="ECO:0000313" key="3">
    <source>
        <dbReference type="Proteomes" id="UP000504636"/>
    </source>
</evidence>
<evidence type="ECO:0000313" key="4">
    <source>
        <dbReference type="RefSeq" id="XP_033582608.1"/>
    </source>
</evidence>
<accession>A0A6A6Z5S1</accession>
<dbReference type="Proteomes" id="UP000504636">
    <property type="component" value="Unplaced"/>
</dbReference>
<feature type="compositionally biased region" description="Acidic residues" evidence="1">
    <location>
        <begin position="250"/>
        <end position="260"/>
    </location>
</feature>
<dbReference type="RefSeq" id="XP_033582608.1">
    <property type="nucleotide sequence ID" value="XM_033718725.1"/>
</dbReference>
<dbReference type="OrthoDB" id="10446080at2759"/>
<dbReference type="AlphaFoldDB" id="A0A6A6Z5S1"/>
<gene>
    <name evidence="2 4" type="ORF">BDZ99DRAFT_457623</name>
</gene>
<reference evidence="4" key="2">
    <citation type="submission" date="2020-04" db="EMBL/GenBank/DDBJ databases">
        <authorList>
            <consortium name="NCBI Genome Project"/>
        </authorList>
    </citation>
    <scope>NUCLEOTIDE SEQUENCE</scope>
    <source>
        <strain evidence="4">CBS 304.34</strain>
    </source>
</reference>